<accession>A0A5P6PC88</accession>
<dbReference type="Proteomes" id="UP000325641">
    <property type="component" value="Chromosome"/>
</dbReference>
<evidence type="ECO:0000256" key="1">
    <source>
        <dbReference type="SAM" id="MobiDB-lite"/>
    </source>
</evidence>
<evidence type="ECO:0000313" key="2">
    <source>
        <dbReference type="EMBL" id="QFI75524.1"/>
    </source>
</evidence>
<feature type="compositionally biased region" description="Polar residues" evidence="1">
    <location>
        <begin position="60"/>
        <end position="88"/>
    </location>
</feature>
<name>A0A5P6PC88_9BRAD</name>
<feature type="region of interest" description="Disordered" evidence="1">
    <location>
        <begin position="57"/>
        <end position="88"/>
    </location>
</feature>
<reference evidence="3" key="1">
    <citation type="submission" date="2019-10" db="EMBL/GenBank/DDBJ databases">
        <title>Complete Genome Sequence of Bradyrhizobium betae type strain PL7HG1T.</title>
        <authorList>
            <person name="Bromfield E.S.P."/>
            <person name="Cloutier S."/>
        </authorList>
    </citation>
    <scope>NUCLEOTIDE SEQUENCE [LARGE SCALE GENOMIC DNA]</scope>
    <source>
        <strain evidence="3">PL7HG1</strain>
    </source>
</reference>
<evidence type="ECO:0000313" key="3">
    <source>
        <dbReference type="Proteomes" id="UP000325641"/>
    </source>
</evidence>
<dbReference type="AlphaFoldDB" id="A0A5P6PC88"/>
<proteinExistence type="predicted"/>
<dbReference type="RefSeq" id="WP_151649071.1">
    <property type="nucleotide sequence ID" value="NZ_CP044543.1"/>
</dbReference>
<sequence length="148" mass="15294">MFENVTIAAVQDVVALKAGAANGIELHEIDLSAGGVTAPAEIRLRLKRLPATVTLGSGGSAPTANSIDSGDTRASTATAHANDTTQATTSGTPALLAAWQWNVLTPWQYLPAPEDRETIQAGEALVLDIPGVPASTIVSGTVKWRELP</sequence>
<protein>
    <submittedName>
        <fullName evidence="2">Uncharacterized protein</fullName>
    </submittedName>
</protein>
<gene>
    <name evidence="2" type="ORF">F8237_25895</name>
</gene>
<dbReference type="EMBL" id="CP044543">
    <property type="protein sequence ID" value="QFI75524.1"/>
    <property type="molecule type" value="Genomic_DNA"/>
</dbReference>
<dbReference type="KEGG" id="bbet:F8237_25895"/>
<organism evidence="2 3">
    <name type="scientific">Bradyrhizobium betae</name>
    <dbReference type="NCBI Taxonomy" id="244734"/>
    <lineage>
        <taxon>Bacteria</taxon>
        <taxon>Pseudomonadati</taxon>
        <taxon>Pseudomonadota</taxon>
        <taxon>Alphaproteobacteria</taxon>
        <taxon>Hyphomicrobiales</taxon>
        <taxon>Nitrobacteraceae</taxon>
        <taxon>Bradyrhizobium</taxon>
    </lineage>
</organism>